<dbReference type="Proteomes" id="UP000007648">
    <property type="component" value="Unassembled WGS sequence"/>
</dbReference>
<evidence type="ECO:0000313" key="2">
    <source>
        <dbReference type="Proteomes" id="UP000007648"/>
    </source>
</evidence>
<dbReference type="InParanoid" id="A0A7N4NHQ7"/>
<dbReference type="Ensembl" id="ENSSHAT00000044548.1">
    <property type="protein sequence ID" value="ENSSHAP00000023517.1"/>
    <property type="gene ID" value="ENSSHAG00000025112.1"/>
</dbReference>
<reference evidence="1" key="3">
    <citation type="submission" date="2025-09" db="UniProtKB">
        <authorList>
            <consortium name="Ensembl"/>
        </authorList>
    </citation>
    <scope>IDENTIFICATION</scope>
</reference>
<dbReference type="GeneTree" id="ENSGT00940000153064"/>
<keyword evidence="2" id="KW-1185">Reference proteome</keyword>
<evidence type="ECO:0000313" key="1">
    <source>
        <dbReference type="Ensembl" id="ENSSHAP00000023517.1"/>
    </source>
</evidence>
<protein>
    <submittedName>
        <fullName evidence="1">Uncharacterized protein</fullName>
    </submittedName>
</protein>
<accession>A0A7N4NHQ7</accession>
<name>A0A7N4NHQ7_SARHA</name>
<reference evidence="1" key="2">
    <citation type="submission" date="2025-08" db="UniProtKB">
        <authorList>
            <consortium name="Ensembl"/>
        </authorList>
    </citation>
    <scope>IDENTIFICATION</scope>
</reference>
<reference evidence="1 2" key="1">
    <citation type="journal article" date="2011" name="Proc. Natl. Acad. Sci. U.S.A.">
        <title>Genetic diversity and population structure of the endangered marsupial Sarcophilus harrisii (Tasmanian devil).</title>
        <authorList>
            <person name="Miller W."/>
            <person name="Hayes V.M."/>
            <person name="Ratan A."/>
            <person name="Petersen D.C."/>
            <person name="Wittekindt N.E."/>
            <person name="Miller J."/>
            <person name="Walenz B."/>
            <person name="Knight J."/>
            <person name="Qi J."/>
            <person name="Zhao F."/>
            <person name="Wang Q."/>
            <person name="Bedoya-Reina O.C."/>
            <person name="Katiyar N."/>
            <person name="Tomsho L.P."/>
            <person name="Kasson L.M."/>
            <person name="Hardie R.A."/>
            <person name="Woodbridge P."/>
            <person name="Tindall E.A."/>
            <person name="Bertelsen M.F."/>
            <person name="Dixon D."/>
            <person name="Pyecroft S."/>
            <person name="Helgen K.M."/>
            <person name="Lesk A.M."/>
            <person name="Pringle T.H."/>
            <person name="Patterson N."/>
            <person name="Zhang Y."/>
            <person name="Kreiss A."/>
            <person name="Woods G.M."/>
            <person name="Jones M.E."/>
            <person name="Schuster S.C."/>
        </authorList>
    </citation>
    <scope>NUCLEOTIDE SEQUENCE [LARGE SCALE GENOMIC DNA]</scope>
</reference>
<dbReference type="AlphaFoldDB" id="A0A7N4NHQ7"/>
<sequence>MVYLSDLWKRKEFMAKEELEIIIDYKIENFNYIKLKSFCTNETNADKIKKEMINWENIFTVKHSDKGLISKIYTELTLIYKKSSHSSIDKWSEDMNRKFSEEEIETISSHIKRCSKSLLIREIQIKTTLRYHYTPVRLARMTGKDNDECWRGCGKTGTLIIVNISSNLELCSKSYQTVHTL</sequence>
<organism evidence="1 2">
    <name type="scientific">Sarcophilus harrisii</name>
    <name type="common">Tasmanian devil</name>
    <name type="synonym">Sarcophilus laniarius</name>
    <dbReference type="NCBI Taxonomy" id="9305"/>
    <lineage>
        <taxon>Eukaryota</taxon>
        <taxon>Metazoa</taxon>
        <taxon>Chordata</taxon>
        <taxon>Craniata</taxon>
        <taxon>Vertebrata</taxon>
        <taxon>Euteleostomi</taxon>
        <taxon>Mammalia</taxon>
        <taxon>Metatheria</taxon>
        <taxon>Dasyuromorphia</taxon>
        <taxon>Dasyuridae</taxon>
        <taxon>Sarcophilus</taxon>
    </lineage>
</organism>
<proteinExistence type="predicted"/>